<reference evidence="1" key="1">
    <citation type="submission" date="2014-09" db="EMBL/GenBank/DDBJ databases">
        <authorList>
            <person name="Magalhaes I.L.F."/>
            <person name="Oliveira U."/>
            <person name="Santos F.R."/>
            <person name="Vidigal T.H.D.A."/>
            <person name="Brescovit A.D."/>
            <person name="Santos A.J."/>
        </authorList>
    </citation>
    <scope>NUCLEOTIDE SEQUENCE</scope>
    <source>
        <tissue evidence="1">Shoot tissue taken approximately 20 cm above the soil surface</tissue>
    </source>
</reference>
<dbReference type="AlphaFoldDB" id="A0A0A9ECL3"/>
<reference evidence="1" key="2">
    <citation type="journal article" date="2015" name="Data Brief">
        <title>Shoot transcriptome of the giant reed, Arundo donax.</title>
        <authorList>
            <person name="Barrero R.A."/>
            <person name="Guerrero F.D."/>
            <person name="Moolhuijzen P."/>
            <person name="Goolsby J.A."/>
            <person name="Tidwell J."/>
            <person name="Bellgard S.E."/>
            <person name="Bellgard M.I."/>
        </authorList>
    </citation>
    <scope>NUCLEOTIDE SEQUENCE</scope>
    <source>
        <tissue evidence="1">Shoot tissue taken approximately 20 cm above the soil surface</tissue>
    </source>
</reference>
<name>A0A0A9ECL3_ARUDO</name>
<dbReference type="EMBL" id="GBRH01204113">
    <property type="protein sequence ID" value="JAD93782.1"/>
    <property type="molecule type" value="Transcribed_RNA"/>
</dbReference>
<evidence type="ECO:0000313" key="1">
    <source>
        <dbReference type="EMBL" id="JAD93782.1"/>
    </source>
</evidence>
<sequence>MWLRMLSFLSLCCFFSLPLLLTFFLSLEFM</sequence>
<proteinExistence type="predicted"/>
<protein>
    <submittedName>
        <fullName evidence="1">CDKC2</fullName>
    </submittedName>
</protein>
<organism evidence="1">
    <name type="scientific">Arundo donax</name>
    <name type="common">Giant reed</name>
    <name type="synonym">Donax arundinaceus</name>
    <dbReference type="NCBI Taxonomy" id="35708"/>
    <lineage>
        <taxon>Eukaryota</taxon>
        <taxon>Viridiplantae</taxon>
        <taxon>Streptophyta</taxon>
        <taxon>Embryophyta</taxon>
        <taxon>Tracheophyta</taxon>
        <taxon>Spermatophyta</taxon>
        <taxon>Magnoliopsida</taxon>
        <taxon>Liliopsida</taxon>
        <taxon>Poales</taxon>
        <taxon>Poaceae</taxon>
        <taxon>PACMAD clade</taxon>
        <taxon>Arundinoideae</taxon>
        <taxon>Arundineae</taxon>
        <taxon>Arundo</taxon>
    </lineage>
</organism>
<accession>A0A0A9ECL3</accession>